<dbReference type="GO" id="GO:0016799">
    <property type="term" value="F:hydrolase activity, hydrolyzing N-glycosyl compounds"/>
    <property type="evidence" value="ECO:0007669"/>
    <property type="project" value="InterPro"/>
</dbReference>
<dbReference type="CDD" id="cd00161">
    <property type="entry name" value="beta-trefoil_Ricin-like"/>
    <property type="match status" value="1"/>
</dbReference>
<sequence>MAEPTEPAEPAAVAAVAAVAKPRVIAMTDGEVDDKSSMIRFLMYSSDFDVAGIVQTNSRYQVDGHSDEKWVEAQIDQYAKVLPNLRVHKSGYPDAEDLRDVLRVGNENSDDLWVAPPDMATKDTPGEKLIISTLLDDDPRPVHVQAWGGVNTLASALWRLKTYHSAADFTRATAKLRAYAIWYQDGGGGWIEDNIRQAHIYEANQWHRIWDYQSLTGPNPDTVKDYMTEAWLNSNVKDDHGPLGAMYPQSYVSEGDSPSFLHQVDNGLYSHEDYTLGGWGGRGTQDDPVGKPNHLTDTDLKDDDDANKMFWRWIPAAQNDFAARMDWSVASTYKAANHQPNAAVVGSLRQVVAPGQAVKLDATPSTDPDGNTLSFRWWQYHDADSATARVTVNNATSRDNANFVVPDEPGRQIHMIVEVRDNGAPSLTSYQRIVFTIQGEPERLVSKHSGKVLDVQNPNTSDGAKVGQWTWNGKAWQQWEVRDSGGGYVNLVSRHSGKCLDVLGASQANGADIVQWACNGATNQQWQVIPVDGGVQLRARHSGKCADVYEWSTADGATIKQWTCHGGNNQRWQRESV</sequence>
<evidence type="ECO:0000259" key="2">
    <source>
        <dbReference type="SMART" id="SM00458"/>
    </source>
</evidence>
<dbReference type="InterPro" id="IPR011483">
    <property type="entry name" value="Sde182_NH-like"/>
</dbReference>
<keyword evidence="4" id="KW-1185">Reference proteome</keyword>
<dbReference type="GO" id="GO:0005975">
    <property type="term" value="P:carbohydrate metabolic process"/>
    <property type="evidence" value="ECO:0007669"/>
    <property type="project" value="UniProtKB-ARBA"/>
</dbReference>
<feature type="compositionally biased region" description="Basic and acidic residues" evidence="1">
    <location>
        <begin position="284"/>
        <end position="299"/>
    </location>
</feature>
<dbReference type="RefSeq" id="WP_184920862.1">
    <property type="nucleotide sequence ID" value="NZ_JACHMO010000001.1"/>
</dbReference>
<protein>
    <recommendedName>
        <fullName evidence="2">Ricin B lectin domain-containing protein</fullName>
    </recommendedName>
</protein>
<proteinExistence type="predicted"/>
<evidence type="ECO:0000313" key="3">
    <source>
        <dbReference type="EMBL" id="MBB5803498.1"/>
    </source>
</evidence>
<name>A0A7W9HKB6_9PSEU</name>
<dbReference type="AlphaFoldDB" id="A0A7W9HKB6"/>
<dbReference type="InterPro" id="IPR048527">
    <property type="entry name" value="Sde182_C"/>
</dbReference>
<dbReference type="Gene3D" id="3.90.245.10">
    <property type="entry name" value="Ribonucleoside hydrolase-like"/>
    <property type="match status" value="1"/>
</dbReference>
<dbReference type="Pfam" id="PF07632">
    <property type="entry name" value="Sde182_NH-like"/>
    <property type="match status" value="1"/>
</dbReference>
<organism evidence="3 4">
    <name type="scientific">Saccharothrix ecbatanensis</name>
    <dbReference type="NCBI Taxonomy" id="1105145"/>
    <lineage>
        <taxon>Bacteria</taxon>
        <taxon>Bacillati</taxon>
        <taxon>Actinomycetota</taxon>
        <taxon>Actinomycetes</taxon>
        <taxon>Pseudonocardiales</taxon>
        <taxon>Pseudonocardiaceae</taxon>
        <taxon>Saccharothrix</taxon>
    </lineage>
</organism>
<feature type="domain" description="Ricin B lectin" evidence="2">
    <location>
        <begin position="439"/>
        <end position="575"/>
    </location>
</feature>
<dbReference type="SUPFAM" id="SSF50370">
    <property type="entry name" value="Ricin B-like lectins"/>
    <property type="match status" value="1"/>
</dbReference>
<reference evidence="3 4" key="1">
    <citation type="submission" date="2020-08" db="EMBL/GenBank/DDBJ databases">
        <title>Sequencing the genomes of 1000 actinobacteria strains.</title>
        <authorList>
            <person name="Klenk H.-P."/>
        </authorList>
    </citation>
    <scope>NUCLEOTIDE SEQUENCE [LARGE SCALE GENOMIC DNA]</scope>
    <source>
        <strain evidence="3 4">DSM 45486</strain>
    </source>
</reference>
<feature type="region of interest" description="Disordered" evidence="1">
    <location>
        <begin position="280"/>
        <end position="300"/>
    </location>
</feature>
<dbReference type="EMBL" id="JACHMO010000001">
    <property type="protein sequence ID" value="MBB5803498.1"/>
    <property type="molecule type" value="Genomic_DNA"/>
</dbReference>
<accession>A0A7W9HKB6</accession>
<dbReference type="Gene3D" id="2.80.10.50">
    <property type="match status" value="3"/>
</dbReference>
<dbReference type="PROSITE" id="PS50231">
    <property type="entry name" value="RICIN_B_LECTIN"/>
    <property type="match status" value="1"/>
</dbReference>
<evidence type="ECO:0000256" key="1">
    <source>
        <dbReference type="SAM" id="MobiDB-lite"/>
    </source>
</evidence>
<gene>
    <name evidence="3" type="ORF">F4560_003266</name>
</gene>
<dbReference type="InterPro" id="IPR013783">
    <property type="entry name" value="Ig-like_fold"/>
</dbReference>
<dbReference type="InterPro" id="IPR035992">
    <property type="entry name" value="Ricin_B-like_lectins"/>
</dbReference>
<dbReference type="SUPFAM" id="SSF53590">
    <property type="entry name" value="Nucleoside hydrolase"/>
    <property type="match status" value="1"/>
</dbReference>
<dbReference type="Proteomes" id="UP000552097">
    <property type="component" value="Unassembled WGS sequence"/>
</dbReference>
<dbReference type="Pfam" id="PF21027">
    <property type="entry name" value="Sde0182_C"/>
    <property type="match status" value="1"/>
</dbReference>
<dbReference type="InterPro" id="IPR000772">
    <property type="entry name" value="Ricin_B_lectin"/>
</dbReference>
<dbReference type="Pfam" id="PF14200">
    <property type="entry name" value="RicinB_lectin_2"/>
    <property type="match status" value="1"/>
</dbReference>
<comment type="caution">
    <text evidence="3">The sequence shown here is derived from an EMBL/GenBank/DDBJ whole genome shotgun (WGS) entry which is preliminary data.</text>
</comment>
<evidence type="ECO:0000313" key="4">
    <source>
        <dbReference type="Proteomes" id="UP000552097"/>
    </source>
</evidence>
<dbReference type="InterPro" id="IPR036452">
    <property type="entry name" value="Ribo_hydro-like"/>
</dbReference>
<dbReference type="SMART" id="SM00458">
    <property type="entry name" value="RICIN"/>
    <property type="match status" value="1"/>
</dbReference>
<dbReference type="Gene3D" id="2.60.40.10">
    <property type="entry name" value="Immunoglobulins"/>
    <property type="match status" value="1"/>
</dbReference>